<dbReference type="AlphaFoldDB" id="A0A512AX13"/>
<proteinExistence type="predicted"/>
<organism evidence="1 2">
    <name type="scientific">Adhaeribacter aerolatus</name>
    <dbReference type="NCBI Taxonomy" id="670289"/>
    <lineage>
        <taxon>Bacteria</taxon>
        <taxon>Pseudomonadati</taxon>
        <taxon>Bacteroidota</taxon>
        <taxon>Cytophagia</taxon>
        <taxon>Cytophagales</taxon>
        <taxon>Hymenobacteraceae</taxon>
        <taxon>Adhaeribacter</taxon>
    </lineage>
</organism>
<gene>
    <name evidence="1" type="ORF">AAE02nite_19170</name>
</gene>
<dbReference type="OrthoDB" id="893882at2"/>
<evidence type="ECO:0000313" key="2">
    <source>
        <dbReference type="Proteomes" id="UP000321532"/>
    </source>
</evidence>
<evidence type="ECO:0000313" key="1">
    <source>
        <dbReference type="EMBL" id="GEO04253.1"/>
    </source>
</evidence>
<dbReference type="EMBL" id="BJYS01000013">
    <property type="protein sequence ID" value="GEO04253.1"/>
    <property type="molecule type" value="Genomic_DNA"/>
</dbReference>
<name>A0A512AX13_9BACT</name>
<sequence length="83" mass="9637">MKDKNLFLVTTQDNQQLDLTKAKELRSNNLYPFGKHNYAIYRSPEGLYVKGLNTGIGSHMLNTYTIITEAEALQYQHPYVREE</sequence>
<dbReference type="Proteomes" id="UP000321532">
    <property type="component" value="Unassembled WGS sequence"/>
</dbReference>
<keyword evidence="2" id="KW-1185">Reference proteome</keyword>
<protein>
    <submittedName>
        <fullName evidence="1">Uncharacterized protein</fullName>
    </submittedName>
</protein>
<comment type="caution">
    <text evidence="1">The sequence shown here is derived from an EMBL/GenBank/DDBJ whole genome shotgun (WGS) entry which is preliminary data.</text>
</comment>
<reference evidence="1 2" key="1">
    <citation type="submission" date="2019-07" db="EMBL/GenBank/DDBJ databases">
        <title>Whole genome shotgun sequence of Adhaeribacter aerolatus NBRC 106133.</title>
        <authorList>
            <person name="Hosoyama A."/>
            <person name="Uohara A."/>
            <person name="Ohji S."/>
            <person name="Ichikawa N."/>
        </authorList>
    </citation>
    <scope>NUCLEOTIDE SEQUENCE [LARGE SCALE GENOMIC DNA]</scope>
    <source>
        <strain evidence="1 2">NBRC 106133</strain>
    </source>
</reference>
<accession>A0A512AX13</accession>
<dbReference type="RefSeq" id="WP_146897521.1">
    <property type="nucleotide sequence ID" value="NZ_BJYS01000013.1"/>
</dbReference>